<dbReference type="GO" id="GO:0005929">
    <property type="term" value="C:cilium"/>
    <property type="evidence" value="ECO:0007669"/>
    <property type="project" value="TreeGrafter"/>
</dbReference>
<keyword evidence="8" id="KW-0966">Cell projection</keyword>
<keyword evidence="4" id="KW-0597">Phosphoprotein</keyword>
<comment type="similarity">
    <text evidence="2">Belongs to the flagellar radial spoke RSP3 family.</text>
</comment>
<reference evidence="11" key="1">
    <citation type="submission" date="2021-02" db="EMBL/GenBank/DDBJ databases">
        <authorList>
            <person name="Nowell W R."/>
        </authorList>
    </citation>
    <scope>NUCLEOTIDE SEQUENCE</scope>
</reference>
<gene>
    <name evidence="11" type="ORF">EDS130_LOCUS21280</name>
</gene>
<evidence type="ECO:0000313" key="12">
    <source>
        <dbReference type="Proteomes" id="UP000663852"/>
    </source>
</evidence>
<dbReference type="OrthoDB" id="313308at2759"/>
<keyword evidence="3" id="KW-0963">Cytoplasm</keyword>
<accession>A0A814QVA7</accession>
<evidence type="ECO:0000256" key="1">
    <source>
        <dbReference type="ARBA" id="ARBA00004611"/>
    </source>
</evidence>
<dbReference type="EMBL" id="CAJNOJ010000107">
    <property type="protein sequence ID" value="CAF1125370.1"/>
    <property type="molecule type" value="Genomic_DNA"/>
</dbReference>
<evidence type="ECO:0000313" key="11">
    <source>
        <dbReference type="EMBL" id="CAF1125370.1"/>
    </source>
</evidence>
<comment type="subcellular location">
    <subcellularLocation>
        <location evidence="1">Cytoplasm</location>
        <location evidence="1">Cytoskeleton</location>
        <location evidence="1">Flagellum axoneme</location>
    </subcellularLocation>
</comment>
<evidence type="ECO:0000256" key="3">
    <source>
        <dbReference type="ARBA" id="ARBA00022490"/>
    </source>
</evidence>
<keyword evidence="5" id="KW-0282">Flagellum</keyword>
<evidence type="ECO:0000256" key="4">
    <source>
        <dbReference type="ARBA" id="ARBA00022553"/>
    </source>
</evidence>
<dbReference type="PANTHER" id="PTHR21648:SF0">
    <property type="entry name" value="RADIAL SPOKE HEAD PROTEIN 3 HOMOLOG"/>
    <property type="match status" value="1"/>
</dbReference>
<feature type="coiled-coil region" evidence="9">
    <location>
        <begin position="234"/>
        <end position="299"/>
    </location>
</feature>
<protein>
    <submittedName>
        <fullName evidence="11">Uncharacterized protein</fullName>
    </submittedName>
</protein>
<dbReference type="AlphaFoldDB" id="A0A814QVA7"/>
<comment type="caution">
    <text evidence="11">The sequence shown here is derived from an EMBL/GenBank/DDBJ whole genome shotgun (WGS) entry which is preliminary data.</text>
</comment>
<dbReference type="Proteomes" id="UP000663852">
    <property type="component" value="Unassembled WGS sequence"/>
</dbReference>
<keyword evidence="7" id="KW-0206">Cytoskeleton</keyword>
<evidence type="ECO:0000256" key="5">
    <source>
        <dbReference type="ARBA" id="ARBA00022846"/>
    </source>
</evidence>
<dbReference type="InterPro" id="IPR009290">
    <property type="entry name" value="Radial_spoke_3"/>
</dbReference>
<keyword evidence="6" id="KW-0969">Cilium</keyword>
<feature type="region of interest" description="Disordered" evidence="10">
    <location>
        <begin position="379"/>
        <end position="415"/>
    </location>
</feature>
<dbReference type="PANTHER" id="PTHR21648">
    <property type="entry name" value="FLAGELLAR RADIAL SPOKE PROTEIN 3"/>
    <property type="match status" value="1"/>
</dbReference>
<evidence type="ECO:0000256" key="10">
    <source>
        <dbReference type="SAM" id="MobiDB-lite"/>
    </source>
</evidence>
<evidence type="ECO:0000256" key="8">
    <source>
        <dbReference type="ARBA" id="ARBA00023273"/>
    </source>
</evidence>
<keyword evidence="9" id="KW-0175">Coiled coil</keyword>
<name>A0A814QVA7_ADIRI</name>
<evidence type="ECO:0000256" key="7">
    <source>
        <dbReference type="ARBA" id="ARBA00023212"/>
    </source>
</evidence>
<feature type="compositionally biased region" description="Polar residues" evidence="10">
    <location>
        <begin position="379"/>
        <end position="390"/>
    </location>
</feature>
<evidence type="ECO:0000256" key="6">
    <source>
        <dbReference type="ARBA" id="ARBA00023069"/>
    </source>
</evidence>
<evidence type="ECO:0000256" key="2">
    <source>
        <dbReference type="ARBA" id="ARBA00006737"/>
    </source>
</evidence>
<dbReference type="Pfam" id="PF06098">
    <property type="entry name" value="Radial_spoke_3"/>
    <property type="match status" value="1"/>
</dbReference>
<proteinExistence type="inferred from homology"/>
<organism evidence="11 12">
    <name type="scientific">Adineta ricciae</name>
    <name type="common">Rotifer</name>
    <dbReference type="NCBI Taxonomy" id="249248"/>
    <lineage>
        <taxon>Eukaryota</taxon>
        <taxon>Metazoa</taxon>
        <taxon>Spiralia</taxon>
        <taxon>Gnathifera</taxon>
        <taxon>Rotifera</taxon>
        <taxon>Eurotatoria</taxon>
        <taxon>Bdelloidea</taxon>
        <taxon>Adinetida</taxon>
        <taxon>Adinetidae</taxon>
        <taxon>Adineta</taxon>
    </lineage>
</organism>
<evidence type="ECO:0000256" key="9">
    <source>
        <dbReference type="SAM" id="Coils"/>
    </source>
</evidence>
<sequence>MCTVNCLTETNRQSKSACFDPTITTKRALRKRTLSLFIKLPSRVSTETKNKLSKQGNSTYSYSSQPKVAQRQRFKFRPTVVPPTNESISVGNLMYDRRIVRGNTYAMHSLPTQTPLNLITIQRQQEAKQRVAARRKARQFFRTATPEPVQDRKHINVQTELYLEELTDRVEEADVFIQTDRFLDRPSTPLYIPQATGRDTATQIETGDLFNFDVEVRPLVEVLTGRTVEQALVEVAQEEEMRRMRDQQRDYEELRNAELVELQRFEEQEKRLRTEKDRRMQQEEEVHRAEREAQEKIAARAFSRAYLQDLVPSVFNNLKENGYFYDPVERETETSFIPWLMDQTMTQVNQLNISRTLLDSTIRDAVNQRVDQYQRLNDSLQQSNHNGSRQSSRHGSEKNLQRQKSTSSDHRASKE</sequence>